<feature type="region of interest" description="Disordered" evidence="6">
    <location>
        <begin position="444"/>
        <end position="479"/>
    </location>
</feature>
<dbReference type="InterPro" id="IPR049326">
    <property type="entry name" value="Rhodopsin_dom_fungi"/>
</dbReference>
<evidence type="ECO:0000256" key="4">
    <source>
        <dbReference type="ARBA" id="ARBA00023136"/>
    </source>
</evidence>
<evidence type="ECO:0000256" key="2">
    <source>
        <dbReference type="ARBA" id="ARBA00022692"/>
    </source>
</evidence>
<proteinExistence type="inferred from homology"/>
<keyword evidence="2 7" id="KW-0812">Transmembrane</keyword>
<evidence type="ECO:0000313" key="9">
    <source>
        <dbReference type="EMBL" id="KAE9975403.1"/>
    </source>
</evidence>
<dbReference type="AlphaFoldDB" id="A0A8H3UTJ0"/>
<name>A0A8H3UTJ0_VENIN</name>
<feature type="transmembrane region" description="Helical" evidence="7">
    <location>
        <begin position="186"/>
        <end position="210"/>
    </location>
</feature>
<dbReference type="Proteomes" id="UP000447873">
    <property type="component" value="Unassembled WGS sequence"/>
</dbReference>
<feature type="transmembrane region" description="Helical" evidence="7">
    <location>
        <begin position="256"/>
        <end position="277"/>
    </location>
</feature>
<dbReference type="PANTHER" id="PTHR33048">
    <property type="entry name" value="PTH11-LIKE INTEGRAL MEMBRANE PROTEIN (AFU_ORTHOLOGUE AFUA_5G11245)"/>
    <property type="match status" value="1"/>
</dbReference>
<feature type="transmembrane region" description="Helical" evidence="7">
    <location>
        <begin position="148"/>
        <end position="174"/>
    </location>
</feature>
<evidence type="ECO:0000256" key="1">
    <source>
        <dbReference type="ARBA" id="ARBA00004141"/>
    </source>
</evidence>
<accession>A0A8H3UTJ0</accession>
<sequence>MREIPVDVLLHLPLPNYKHPKTRGPALLYINGILIGITLAFVLLRVYTRVFIKRWMGADDWLILIATVFAVGLTACVVLANEKYYWDRHIWDVPMDKIPKLGQIALAAKLFFSFATFFTRVSLLSFYYRLLHDTSMKTYKIVLHAAGIFNVVVFFAFVFLTIFQCSPVAAYWIFPATGKCMNEGKLTLACGVINCFLDLLVTTLPIPMVLMLKMPMRQRIGVIVLLSLGFVVTIAGVVRTFYIYKSLMVSYDETWFAYPLWIAAAVEVDLAVICACAPTIRPLLLMYLGPLITSLSGSRSNPSHPKCDGYIYTGSGPSGQNRSNDAGGTFDEKISHVALVRDDGETPQEAQVKLTIMQRVSWEVDYEDQSKLEQGGDLGLLENDHYHGIATSSPSDEERHLRSGRRRRSRSVDIIEAMRRYDFPPSPRLQTVEPNAPFAWIKLDSSQSGDGPATSETESFWRSESNVNLDSTRSNHVPDLHDVERGRDIRHNPFRHEQQVAPTLPPQRTYAGARIIEMKAFARSKSPLMQVQQQQHQNSR</sequence>
<dbReference type="EMBL" id="WNWS01000195">
    <property type="protein sequence ID" value="KAE9975403.1"/>
    <property type="molecule type" value="Genomic_DNA"/>
</dbReference>
<evidence type="ECO:0000259" key="8">
    <source>
        <dbReference type="Pfam" id="PF20684"/>
    </source>
</evidence>
<feature type="transmembrane region" description="Helical" evidence="7">
    <location>
        <begin position="101"/>
        <end position="127"/>
    </location>
</feature>
<dbReference type="PANTHER" id="PTHR33048:SF129">
    <property type="entry name" value="INTEGRAL MEMBRANE PROTEIN-RELATED"/>
    <property type="match status" value="1"/>
</dbReference>
<protein>
    <recommendedName>
        <fullName evidence="8">Rhodopsin domain-containing protein</fullName>
    </recommendedName>
</protein>
<evidence type="ECO:0000256" key="5">
    <source>
        <dbReference type="ARBA" id="ARBA00038359"/>
    </source>
</evidence>
<feature type="transmembrane region" description="Helical" evidence="7">
    <location>
        <begin position="26"/>
        <end position="48"/>
    </location>
</feature>
<evidence type="ECO:0000256" key="7">
    <source>
        <dbReference type="SAM" id="Phobius"/>
    </source>
</evidence>
<evidence type="ECO:0000313" key="10">
    <source>
        <dbReference type="Proteomes" id="UP000447873"/>
    </source>
</evidence>
<dbReference type="Pfam" id="PF20684">
    <property type="entry name" value="Fung_rhodopsin"/>
    <property type="match status" value="1"/>
</dbReference>
<comment type="similarity">
    <text evidence="5">Belongs to the SAT4 family.</text>
</comment>
<comment type="caution">
    <text evidence="9">The sequence shown here is derived from an EMBL/GenBank/DDBJ whole genome shotgun (WGS) entry which is preliminary data.</text>
</comment>
<evidence type="ECO:0000256" key="6">
    <source>
        <dbReference type="SAM" id="MobiDB-lite"/>
    </source>
</evidence>
<dbReference type="InterPro" id="IPR052337">
    <property type="entry name" value="SAT4-like"/>
</dbReference>
<feature type="transmembrane region" description="Helical" evidence="7">
    <location>
        <begin position="60"/>
        <end position="81"/>
    </location>
</feature>
<reference evidence="9 10" key="1">
    <citation type="submission" date="2018-12" db="EMBL/GenBank/DDBJ databases">
        <title>Venturia inaequalis Genome Resource.</title>
        <authorList>
            <person name="Lichtner F.J."/>
        </authorList>
    </citation>
    <scope>NUCLEOTIDE SEQUENCE [LARGE SCALE GENOMIC DNA]</scope>
    <source>
        <strain evidence="9 10">120213</strain>
    </source>
</reference>
<feature type="domain" description="Rhodopsin" evidence="8">
    <location>
        <begin position="44"/>
        <end position="284"/>
    </location>
</feature>
<comment type="subcellular location">
    <subcellularLocation>
        <location evidence="1">Membrane</location>
        <topology evidence="1">Multi-pass membrane protein</topology>
    </subcellularLocation>
</comment>
<feature type="compositionally biased region" description="Polar residues" evidence="6">
    <location>
        <begin position="444"/>
        <end position="475"/>
    </location>
</feature>
<evidence type="ECO:0000256" key="3">
    <source>
        <dbReference type="ARBA" id="ARBA00022989"/>
    </source>
</evidence>
<keyword evidence="4 7" id="KW-0472">Membrane</keyword>
<keyword evidence="3 7" id="KW-1133">Transmembrane helix</keyword>
<feature type="transmembrane region" description="Helical" evidence="7">
    <location>
        <begin position="222"/>
        <end position="244"/>
    </location>
</feature>
<organism evidence="9 10">
    <name type="scientific">Venturia inaequalis</name>
    <name type="common">Apple scab fungus</name>
    <dbReference type="NCBI Taxonomy" id="5025"/>
    <lineage>
        <taxon>Eukaryota</taxon>
        <taxon>Fungi</taxon>
        <taxon>Dikarya</taxon>
        <taxon>Ascomycota</taxon>
        <taxon>Pezizomycotina</taxon>
        <taxon>Dothideomycetes</taxon>
        <taxon>Pleosporomycetidae</taxon>
        <taxon>Venturiales</taxon>
        <taxon>Venturiaceae</taxon>
        <taxon>Venturia</taxon>
    </lineage>
</organism>
<gene>
    <name evidence="9" type="ORF">EG328_003191</name>
</gene>
<feature type="region of interest" description="Disordered" evidence="6">
    <location>
        <begin position="386"/>
        <end position="408"/>
    </location>
</feature>
<dbReference type="GO" id="GO:0016020">
    <property type="term" value="C:membrane"/>
    <property type="evidence" value="ECO:0007669"/>
    <property type="project" value="UniProtKB-SubCell"/>
</dbReference>